<protein>
    <recommendedName>
        <fullName evidence="4">DoxX</fullName>
    </recommendedName>
</protein>
<feature type="transmembrane region" description="Helical" evidence="1">
    <location>
        <begin position="12"/>
        <end position="31"/>
    </location>
</feature>
<feature type="transmembrane region" description="Helical" evidence="1">
    <location>
        <begin position="79"/>
        <end position="97"/>
    </location>
</feature>
<dbReference type="OrthoDB" id="7355622at2"/>
<organism evidence="2 3">
    <name type="scientific">Mariniblastus fucicola</name>
    <dbReference type="NCBI Taxonomy" id="980251"/>
    <lineage>
        <taxon>Bacteria</taxon>
        <taxon>Pseudomonadati</taxon>
        <taxon>Planctomycetota</taxon>
        <taxon>Planctomycetia</taxon>
        <taxon>Pirellulales</taxon>
        <taxon>Pirellulaceae</taxon>
        <taxon>Mariniblastus</taxon>
    </lineage>
</organism>
<dbReference type="GO" id="GO:0030416">
    <property type="term" value="P:methylamine metabolic process"/>
    <property type="evidence" value="ECO:0007669"/>
    <property type="project" value="InterPro"/>
</dbReference>
<keyword evidence="1" id="KW-1133">Transmembrane helix</keyword>
<dbReference type="Proteomes" id="UP000322214">
    <property type="component" value="Chromosome"/>
</dbReference>
<dbReference type="GO" id="GO:0016020">
    <property type="term" value="C:membrane"/>
    <property type="evidence" value="ECO:0007669"/>
    <property type="project" value="UniProtKB-SubCell"/>
</dbReference>
<gene>
    <name evidence="2" type="ORF">MFFC18_48750</name>
</gene>
<feature type="transmembrane region" description="Helical" evidence="1">
    <location>
        <begin position="109"/>
        <end position="127"/>
    </location>
</feature>
<evidence type="ECO:0000313" key="3">
    <source>
        <dbReference type="Proteomes" id="UP000322214"/>
    </source>
</evidence>
<evidence type="ECO:0000313" key="2">
    <source>
        <dbReference type="EMBL" id="QEG24952.1"/>
    </source>
</evidence>
<sequence>MNSVSVNKTTLQWSLLLLRLGVFLVFAMWTLDKFINPGHAAVVFEKYYKIPGMSSAFTYAVGGVQVAIILLFASGTFRTWSYAAVTILHAVSTFSAYNQYLDPWTKPNLLFFAAFPMLAACLALWLLREHDNMLSIDAMRNPSVEPRLSTQDTITA</sequence>
<proteinExistence type="predicted"/>
<keyword evidence="1" id="KW-0812">Transmembrane</keyword>
<accession>A0A5B9PJQ8</accession>
<dbReference type="STRING" id="980251.GCA_001642875_04991"/>
<dbReference type="AlphaFoldDB" id="A0A5B9PJQ8"/>
<evidence type="ECO:0000256" key="1">
    <source>
        <dbReference type="SAM" id="Phobius"/>
    </source>
</evidence>
<evidence type="ECO:0008006" key="4">
    <source>
        <dbReference type="Google" id="ProtNLM"/>
    </source>
</evidence>
<dbReference type="KEGG" id="mff:MFFC18_48750"/>
<feature type="transmembrane region" description="Helical" evidence="1">
    <location>
        <begin position="52"/>
        <end position="73"/>
    </location>
</feature>
<keyword evidence="3" id="KW-1185">Reference proteome</keyword>
<dbReference type="EMBL" id="CP042912">
    <property type="protein sequence ID" value="QEG24952.1"/>
    <property type="molecule type" value="Genomic_DNA"/>
</dbReference>
<reference evidence="2 3" key="1">
    <citation type="submission" date="2019-08" db="EMBL/GenBank/DDBJ databases">
        <title>Deep-cultivation of Planctomycetes and their phenomic and genomic characterization uncovers novel biology.</title>
        <authorList>
            <person name="Wiegand S."/>
            <person name="Jogler M."/>
            <person name="Boedeker C."/>
            <person name="Pinto D."/>
            <person name="Vollmers J."/>
            <person name="Rivas-Marin E."/>
            <person name="Kohn T."/>
            <person name="Peeters S.H."/>
            <person name="Heuer A."/>
            <person name="Rast P."/>
            <person name="Oberbeckmann S."/>
            <person name="Bunk B."/>
            <person name="Jeske O."/>
            <person name="Meyerdierks A."/>
            <person name="Storesund J.E."/>
            <person name="Kallscheuer N."/>
            <person name="Luecker S."/>
            <person name="Lage O.M."/>
            <person name="Pohl T."/>
            <person name="Merkel B.J."/>
            <person name="Hornburger P."/>
            <person name="Mueller R.-W."/>
            <person name="Bruemmer F."/>
            <person name="Labrenz M."/>
            <person name="Spormann A.M."/>
            <person name="Op den Camp H."/>
            <person name="Overmann J."/>
            <person name="Amann R."/>
            <person name="Jetten M.S.M."/>
            <person name="Mascher T."/>
            <person name="Medema M.H."/>
            <person name="Devos D.P."/>
            <person name="Kaster A.-K."/>
            <person name="Ovreas L."/>
            <person name="Rohde M."/>
            <person name="Galperin M.Y."/>
            <person name="Jogler C."/>
        </authorList>
    </citation>
    <scope>NUCLEOTIDE SEQUENCE [LARGE SCALE GENOMIC DNA]</scope>
    <source>
        <strain evidence="2 3">FC18</strain>
    </source>
</reference>
<name>A0A5B9PJQ8_9BACT</name>
<keyword evidence="1" id="KW-0472">Membrane</keyword>
<dbReference type="RefSeq" id="WP_075082779.1">
    <property type="nucleotide sequence ID" value="NZ_CP042912.1"/>
</dbReference>